<feature type="domain" description="Flagellar Assembly Protein A N-terminal region" evidence="2">
    <location>
        <begin position="142"/>
        <end position="304"/>
    </location>
</feature>
<name>A0A5P8P125_9BACT</name>
<reference evidence="3 4" key="1">
    <citation type="submission" date="2019-09" db="EMBL/GenBank/DDBJ databases">
        <title>Sulfurimonas gotlandica sp. nov., a chemoautotrophic and psychrotolerant epsilonproteobacterium isolated from a pelagic redoxcline, and an emended description of the genus Sulfurimonas.</title>
        <authorList>
            <person name="Wang S."/>
            <person name="Jiang L."/>
            <person name="Shao S."/>
        </authorList>
    </citation>
    <scope>NUCLEOTIDE SEQUENCE [LARGE SCALE GENOMIC DNA]</scope>
    <source>
        <strain evidence="3 4">GYSZ_1</strain>
    </source>
</reference>
<organism evidence="3 4">
    <name type="scientific">Sulfurimonas lithotrophica</name>
    <dbReference type="NCBI Taxonomy" id="2590022"/>
    <lineage>
        <taxon>Bacteria</taxon>
        <taxon>Pseudomonadati</taxon>
        <taxon>Campylobacterota</taxon>
        <taxon>Epsilonproteobacteria</taxon>
        <taxon>Campylobacterales</taxon>
        <taxon>Sulfurimonadaceae</taxon>
        <taxon>Sulfurimonas</taxon>
    </lineage>
</organism>
<dbReference type="AlphaFoldDB" id="A0A5P8P125"/>
<evidence type="ECO:0000259" key="2">
    <source>
        <dbReference type="Pfam" id="PF20250"/>
    </source>
</evidence>
<dbReference type="KEGG" id="sulg:FJR48_06610"/>
<dbReference type="Proteomes" id="UP000326944">
    <property type="component" value="Chromosome"/>
</dbReference>
<gene>
    <name evidence="3" type="ORF">FJR48_06610</name>
</gene>
<evidence type="ECO:0000313" key="4">
    <source>
        <dbReference type="Proteomes" id="UP000326944"/>
    </source>
</evidence>
<dbReference type="Pfam" id="PF20250">
    <property type="entry name" value="FapA_N"/>
    <property type="match status" value="1"/>
</dbReference>
<evidence type="ECO:0000313" key="3">
    <source>
        <dbReference type="EMBL" id="QFR49415.1"/>
    </source>
</evidence>
<evidence type="ECO:0000256" key="1">
    <source>
        <dbReference type="SAM" id="Coils"/>
    </source>
</evidence>
<accession>A0A5P8P125</accession>
<keyword evidence="4" id="KW-1185">Reference proteome</keyword>
<keyword evidence="1" id="KW-0175">Coiled coil</keyword>
<dbReference type="OrthoDB" id="5353360at2"/>
<dbReference type="InterPro" id="IPR046866">
    <property type="entry name" value="FapA_N"/>
</dbReference>
<feature type="coiled-coil region" evidence="1">
    <location>
        <begin position="472"/>
        <end position="520"/>
    </location>
</feature>
<protein>
    <submittedName>
        <fullName evidence="3">DUF342 domain-containing protein</fullName>
    </submittedName>
</protein>
<proteinExistence type="predicted"/>
<dbReference type="RefSeq" id="WP_152307358.1">
    <property type="nucleotide sequence ID" value="NZ_CP043617.1"/>
</dbReference>
<dbReference type="EMBL" id="CP043617">
    <property type="protein sequence ID" value="QFR49415.1"/>
    <property type="molecule type" value="Genomic_DNA"/>
</dbReference>
<sequence>MAFFGSSDKEKNTTKKIRTTVVKTPNVAKELVSLAESNGVNVNSLDFNILDMQTFTRMNEGKKEGDWEEISNDELYELDDTSTLMNKNFQIKQVYEVEIFTKNPDDDKFKNFNVAIGANPSKCKVYLSIKEGSKLEYFKDFEQELTIFINNKKVRAGILINIFDEMLRGTISKLSSKVKVQESLVYEKNSTMLVAESIEPVPTIDDELILHYEEKKEVSEDDKIDHKKRGYIKNVFKDEVLIEYIKPKKGVDGRNCKGQFIAAEEPQETNIPEFNIDDSIIKKDEKDNIKYLAKENGYISFEDNTYFIKTDLDVDSINFKTTGSIQAGVDSEVNMSVKEVDFDKDAVGAGMEVEVTEIDIEGNIGPHSSVFAKKATIGGQTHKTSKVRADDLEINIHKGEAYGKNIRISRLEHGIVDGDIIDVAQAVGGDIRGKEVHIEICGSYVKATSHKLIEIQRLQGKENIFTIDTLLKKDKRQANEKNEKEISTLEVELRDIDKEIEKYSQTIEKNQNSFNDLKKRLIHYKKNGIKMPESFVEKYKQFLKIENHLKNIKEEHQAKQDKLNLLTTKTASFQDNIMDARIINHDKWTGYNKLVFKLVDPPVEIVYEPKEGEEGKIFGLVENEDGEYLVQAFKEM</sequence>